<keyword evidence="3" id="KW-1185">Reference proteome</keyword>
<dbReference type="AlphaFoldDB" id="A0A811YWJ9"/>
<dbReference type="CDD" id="cd09851">
    <property type="entry name" value="HTLV-1-like_HR1-HR2"/>
    <property type="match status" value="1"/>
</dbReference>
<organism evidence="2 3">
    <name type="scientific">Nyctereutes procyonoides</name>
    <name type="common">Raccoon dog</name>
    <name type="synonym">Canis procyonoides</name>
    <dbReference type="NCBI Taxonomy" id="34880"/>
    <lineage>
        <taxon>Eukaryota</taxon>
        <taxon>Metazoa</taxon>
        <taxon>Chordata</taxon>
        <taxon>Craniata</taxon>
        <taxon>Vertebrata</taxon>
        <taxon>Euteleostomi</taxon>
        <taxon>Mammalia</taxon>
        <taxon>Eutheria</taxon>
        <taxon>Laurasiatheria</taxon>
        <taxon>Carnivora</taxon>
        <taxon>Caniformia</taxon>
        <taxon>Canidae</taxon>
        <taxon>Nyctereutes</taxon>
    </lineage>
</organism>
<protein>
    <submittedName>
        <fullName evidence="2">(raccoon dog) hypothetical protein</fullName>
    </submittedName>
</protein>
<feature type="transmembrane region" description="Helical" evidence="1">
    <location>
        <begin position="160"/>
        <end position="182"/>
    </location>
</feature>
<dbReference type="Pfam" id="PF00429">
    <property type="entry name" value="TLV_coat"/>
    <property type="match status" value="1"/>
</dbReference>
<dbReference type="PANTHER" id="PTHR10424:SF82">
    <property type="entry name" value="ENVELOPE GLYCOPROTEIN-RELATED"/>
    <property type="match status" value="1"/>
</dbReference>
<dbReference type="PANTHER" id="PTHR10424">
    <property type="entry name" value="VIRAL ENVELOPE PROTEIN"/>
    <property type="match status" value="1"/>
</dbReference>
<proteinExistence type="predicted"/>
<sequence>MSQAYKFLNTTKPNHTRSCWLCYDIWPPFYEGIAIMGQYNTTTDPHACWWNQEPGSKGLTLQSVSGQGLCIGPPPRHYRILCNVTQPINSTRYHLPPQDSWWACSEGLTPCAHGQVINRTGGFCVLVQLLPRIIYHSDEQVLQWMDLGTHGRNKREPISAVTIATLLGIGLAGAGTGIASLATQASHYSSLRAAIDVDIECIGTSISHLQESLTSLSEVVLQNRRGLDLIFLQQGGICAALNKECCSYTDHSGIVAKVREGLARRKREREQQQGWFESWFNHSAWLTTLSSLASSFLLLLLLTFGPCPINRLMGFVRDQVNTVQLMVLRQHYQPLNFQDS</sequence>
<name>A0A811YWJ9_NYCPR</name>
<accession>A0A811YWJ9</accession>
<reference evidence="2" key="1">
    <citation type="submission" date="2020-12" db="EMBL/GenBank/DDBJ databases">
        <authorList>
            <consortium name="Molecular Ecology Group"/>
        </authorList>
    </citation>
    <scope>NUCLEOTIDE SEQUENCE</scope>
    <source>
        <strain evidence="2">TBG_1078</strain>
    </source>
</reference>
<evidence type="ECO:0000256" key="1">
    <source>
        <dbReference type="SAM" id="Phobius"/>
    </source>
</evidence>
<evidence type="ECO:0000313" key="2">
    <source>
        <dbReference type="EMBL" id="CAD7681045.1"/>
    </source>
</evidence>
<keyword evidence="1" id="KW-0472">Membrane</keyword>
<dbReference type="SUPFAM" id="SSF58069">
    <property type="entry name" value="Virus ectodomain"/>
    <property type="match status" value="1"/>
</dbReference>
<dbReference type="InterPro" id="IPR018154">
    <property type="entry name" value="TLV/ENV_coat_polyprotein"/>
</dbReference>
<gene>
    <name evidence="2" type="ORF">NYPRO_LOCUS13837</name>
</gene>
<feature type="transmembrane region" description="Helical" evidence="1">
    <location>
        <begin position="284"/>
        <end position="304"/>
    </location>
</feature>
<keyword evidence="1" id="KW-1133">Transmembrane helix</keyword>
<dbReference type="Gene3D" id="1.10.287.210">
    <property type="match status" value="1"/>
</dbReference>
<dbReference type="EMBL" id="CAJHUB010000750">
    <property type="protein sequence ID" value="CAD7681045.1"/>
    <property type="molecule type" value="Genomic_DNA"/>
</dbReference>
<keyword evidence="1" id="KW-0812">Transmembrane</keyword>
<comment type="caution">
    <text evidence="2">The sequence shown here is derived from an EMBL/GenBank/DDBJ whole genome shotgun (WGS) entry which is preliminary data.</text>
</comment>
<dbReference type="Proteomes" id="UP000645828">
    <property type="component" value="Unassembled WGS sequence"/>
</dbReference>
<evidence type="ECO:0000313" key="3">
    <source>
        <dbReference type="Proteomes" id="UP000645828"/>
    </source>
</evidence>